<name>A0A1L7XCK7_9HELO</name>
<keyword evidence="4" id="KW-1185">Reference proteome</keyword>
<accession>A0A1L7XCK7</accession>
<evidence type="ECO:0000256" key="1">
    <source>
        <dbReference type="SAM" id="MobiDB-lite"/>
    </source>
</evidence>
<keyword evidence="2" id="KW-0472">Membrane</keyword>
<keyword evidence="2" id="KW-0812">Transmembrane</keyword>
<sequence>MTAAWISLSTRWDLASVQAALNVVISILGTVGIWAFSRYWWQRCGSRILRGKADPLSTLFTVAGPGDGWDAIAVLRRRIFNKENWRLLLQLFVVTGITLATMLSGPIAKVSLRSTLTVQSSRLEVLETANVNRSTANLQLAQVLWNDTIQSLDRAEFPNDQLLDYLPTSTADWTYVSREWNPTWSMVCNYTAETVLHNVTSSGNYTFYEPIEAFPVFADTYDPPWLGASNRREVYYFSWQNFSDPVPIKDVLFFVLIQSDPATDDRMNTNNETMHLSMSVLHAQNFGVSKDSMPGQASSSSRKPMGPVGNASYTRVECDISRKPEVSKDTAVPWIWTNDTLSIAMGYASFWVYPMEETDSKHEPVSTPTPEVLLRFYQAYMVTVNTIDSFPSLRRVSVWMDTVQLSVVFLAVIIALTLLTIGQTGRYFCFLRRHKSRLSQVYIPDGKLEWMIHPARVSAFDAGEQTIKGKPAKDRDHFTKATFGYINTDLEKSDAGLQRPSIARVYTGGASISGASPSSVRGSVSKGIWQENLNPPTVHEEKDEENSKAQEETDGHDGKSSPSLPHLDEKMFDAQISGKSSTDGSQPSVHFEKR</sequence>
<evidence type="ECO:0000313" key="4">
    <source>
        <dbReference type="Proteomes" id="UP000184330"/>
    </source>
</evidence>
<feature type="compositionally biased region" description="Basic and acidic residues" evidence="1">
    <location>
        <begin position="538"/>
        <end position="559"/>
    </location>
</feature>
<proteinExistence type="predicted"/>
<dbReference type="Proteomes" id="UP000184330">
    <property type="component" value="Unassembled WGS sequence"/>
</dbReference>
<keyword evidence="2" id="KW-1133">Transmembrane helix</keyword>
<organism evidence="3 4">
    <name type="scientific">Phialocephala subalpina</name>
    <dbReference type="NCBI Taxonomy" id="576137"/>
    <lineage>
        <taxon>Eukaryota</taxon>
        <taxon>Fungi</taxon>
        <taxon>Dikarya</taxon>
        <taxon>Ascomycota</taxon>
        <taxon>Pezizomycotina</taxon>
        <taxon>Leotiomycetes</taxon>
        <taxon>Helotiales</taxon>
        <taxon>Mollisiaceae</taxon>
        <taxon>Phialocephala</taxon>
        <taxon>Phialocephala fortinii species complex</taxon>
    </lineage>
</organism>
<feature type="compositionally biased region" description="Polar residues" evidence="1">
    <location>
        <begin position="577"/>
        <end position="588"/>
    </location>
</feature>
<evidence type="ECO:0000313" key="3">
    <source>
        <dbReference type="EMBL" id="CZR62748.1"/>
    </source>
</evidence>
<protein>
    <submittedName>
        <fullName evidence="3">Uncharacterized protein</fullName>
    </submittedName>
</protein>
<feature type="transmembrane region" description="Helical" evidence="2">
    <location>
        <begin position="87"/>
        <end position="108"/>
    </location>
</feature>
<feature type="transmembrane region" description="Helical" evidence="2">
    <location>
        <begin position="405"/>
        <end position="429"/>
    </location>
</feature>
<evidence type="ECO:0000256" key="2">
    <source>
        <dbReference type="SAM" id="Phobius"/>
    </source>
</evidence>
<feature type="region of interest" description="Disordered" evidence="1">
    <location>
        <begin position="530"/>
        <end position="594"/>
    </location>
</feature>
<dbReference type="AlphaFoldDB" id="A0A1L7XCK7"/>
<reference evidence="3 4" key="1">
    <citation type="submission" date="2016-03" db="EMBL/GenBank/DDBJ databases">
        <authorList>
            <person name="Ploux O."/>
        </authorList>
    </citation>
    <scope>NUCLEOTIDE SEQUENCE [LARGE SCALE GENOMIC DNA]</scope>
    <source>
        <strain evidence="3 4">UAMH 11012</strain>
    </source>
</reference>
<feature type="region of interest" description="Disordered" evidence="1">
    <location>
        <begin position="291"/>
        <end position="310"/>
    </location>
</feature>
<feature type="transmembrane region" description="Helical" evidence="2">
    <location>
        <begin position="20"/>
        <end position="41"/>
    </location>
</feature>
<dbReference type="EMBL" id="FJOG01000021">
    <property type="protein sequence ID" value="CZR62748.1"/>
    <property type="molecule type" value="Genomic_DNA"/>
</dbReference>
<gene>
    <name evidence="3" type="ORF">PAC_12645</name>
</gene>
<dbReference type="OrthoDB" id="3516776at2759"/>